<dbReference type="AlphaFoldDB" id="A0A5N5L2C0"/>
<sequence length="66" mass="7717">MLVSCLLQRNVFLLEQVMEDIAEASLRENQRSTLPAKERAHDLRLHLYREVSCSTFHLLFPCQQTS</sequence>
<evidence type="ECO:0000313" key="2">
    <source>
        <dbReference type="Proteomes" id="UP000327468"/>
    </source>
</evidence>
<accession>A0A5N5L2C0</accession>
<proteinExistence type="predicted"/>
<dbReference type="EMBL" id="VFJC01000021">
    <property type="protein sequence ID" value="KAB5536877.1"/>
    <property type="molecule type" value="Genomic_DNA"/>
</dbReference>
<keyword evidence="2" id="KW-1185">Reference proteome</keyword>
<reference evidence="1 2" key="1">
    <citation type="submission" date="2019-06" db="EMBL/GenBank/DDBJ databases">
        <title>A chromosome-scale genome assembly of the striped catfish, Pangasianodon hypophthalmus.</title>
        <authorList>
            <person name="Wen M."/>
            <person name="Zahm M."/>
            <person name="Roques C."/>
            <person name="Cabau C."/>
            <person name="Klopp C."/>
            <person name="Donnadieu C."/>
            <person name="Jouanno E."/>
            <person name="Avarre J.-C."/>
            <person name="Campet M."/>
            <person name="Ha T.T.T."/>
            <person name="Dugue R."/>
            <person name="Lampietro C."/>
            <person name="Louis A."/>
            <person name="Herpin A."/>
            <person name="Echchiki A."/>
            <person name="Berthelot C."/>
            <person name="Parey E."/>
            <person name="Roest-Crollius H."/>
            <person name="Braasch I."/>
            <person name="Postlethwait J."/>
            <person name="Bobe J."/>
            <person name="Montfort J."/>
            <person name="Bouchez O."/>
            <person name="Begum T."/>
            <person name="Schartl M."/>
            <person name="Guiguen Y."/>
        </authorList>
    </citation>
    <scope>NUCLEOTIDE SEQUENCE [LARGE SCALE GENOMIC DNA]</scope>
    <source>
        <strain evidence="1 2">Indonesia</strain>
        <tissue evidence="1">Blood</tissue>
    </source>
</reference>
<dbReference type="Proteomes" id="UP000327468">
    <property type="component" value="Chromosome 20"/>
</dbReference>
<gene>
    <name evidence="1" type="ORF">PHYPO_G00112360</name>
</gene>
<comment type="caution">
    <text evidence="1">The sequence shown here is derived from an EMBL/GenBank/DDBJ whole genome shotgun (WGS) entry which is preliminary data.</text>
</comment>
<name>A0A5N5L2C0_PANHP</name>
<organism evidence="1 2">
    <name type="scientific">Pangasianodon hypophthalmus</name>
    <name type="common">Striped catfish</name>
    <name type="synonym">Helicophagus hypophthalmus</name>
    <dbReference type="NCBI Taxonomy" id="310915"/>
    <lineage>
        <taxon>Eukaryota</taxon>
        <taxon>Metazoa</taxon>
        <taxon>Chordata</taxon>
        <taxon>Craniata</taxon>
        <taxon>Vertebrata</taxon>
        <taxon>Euteleostomi</taxon>
        <taxon>Actinopterygii</taxon>
        <taxon>Neopterygii</taxon>
        <taxon>Teleostei</taxon>
        <taxon>Ostariophysi</taxon>
        <taxon>Siluriformes</taxon>
        <taxon>Pangasiidae</taxon>
        <taxon>Pangasianodon</taxon>
    </lineage>
</organism>
<evidence type="ECO:0000313" key="1">
    <source>
        <dbReference type="EMBL" id="KAB5536877.1"/>
    </source>
</evidence>
<protein>
    <submittedName>
        <fullName evidence="1">Uncharacterized protein</fullName>
    </submittedName>
</protein>